<dbReference type="AlphaFoldDB" id="A0A5E4BPW5"/>
<evidence type="ECO:0000256" key="1">
    <source>
        <dbReference type="SAM" id="Phobius"/>
    </source>
</evidence>
<keyword evidence="2" id="KW-0732">Signal</keyword>
<dbReference type="InterPro" id="IPR036116">
    <property type="entry name" value="FN3_sf"/>
</dbReference>
<dbReference type="GO" id="GO:0005886">
    <property type="term" value="C:plasma membrane"/>
    <property type="evidence" value="ECO:0007669"/>
    <property type="project" value="TreeGrafter"/>
</dbReference>
<dbReference type="InterPro" id="IPR013783">
    <property type="entry name" value="Ig-like_fold"/>
</dbReference>
<feature type="domain" description="Fibronectin type-III" evidence="3">
    <location>
        <begin position="142"/>
        <end position="243"/>
    </location>
</feature>
<dbReference type="SUPFAM" id="SSF49265">
    <property type="entry name" value="Fibronectin type III"/>
    <property type="match status" value="2"/>
</dbReference>
<keyword evidence="5" id="KW-1185">Reference proteome</keyword>
<dbReference type="FunFam" id="2.60.40.10:FF:001281">
    <property type="entry name" value="Interferon gamma receptor 2"/>
    <property type="match status" value="1"/>
</dbReference>
<dbReference type="PROSITE" id="PS50853">
    <property type="entry name" value="FN3"/>
    <property type="match status" value="1"/>
</dbReference>
<dbReference type="Proteomes" id="UP000335636">
    <property type="component" value="Unassembled WGS sequence"/>
</dbReference>
<gene>
    <name evidence="4" type="ORF">MONAX_5E005410</name>
</gene>
<dbReference type="Gene3D" id="2.60.40.10">
    <property type="entry name" value="Immunoglobulins"/>
    <property type="match status" value="2"/>
</dbReference>
<sequence>MRPPAPPRLWLLLPLLLCCLRAAAPPPDSLSQLAAPQHPKIRLYNLEQVLSWESPSPVNDTRPVVYSVQYKYIVGEWHDVTVKSIGVNCTQITATECDFTAAGLSKGFLLHFNVTLRLRAELGELVSAWVTMPWFLHYRNVTVGPPKHIMVTPREGTLVIVVSPPFEVDTSEATFLYTVHYEEKPGMQQVKGPLQSNFILLDNLKPFRIYCLQVEAQLFWNTQRIIRPGQLSNTSCYETTADAYAKQQQVIGISVGTLLSLLLLAGACFFLVLKYGSVVKYLFRTPPSIPAQIEEYLKDPVQPILEALDKDISQKDDTWNSVSVISFPEKEREDVL</sequence>
<dbReference type="EMBL" id="CABDUW010000531">
    <property type="protein sequence ID" value="VTJ70929.1"/>
    <property type="molecule type" value="Genomic_DNA"/>
</dbReference>
<dbReference type="Pfam" id="PF09294">
    <property type="entry name" value="Interfer-bind"/>
    <property type="match status" value="1"/>
</dbReference>
<evidence type="ECO:0000256" key="2">
    <source>
        <dbReference type="SAM" id="SignalP"/>
    </source>
</evidence>
<dbReference type="InterPro" id="IPR050650">
    <property type="entry name" value="Type-II_Cytokine-TF_Rcpt"/>
</dbReference>
<proteinExistence type="predicted"/>
<feature type="chain" id="PRO_5023139979" description="Fibronectin type-III domain-containing protein" evidence="2">
    <location>
        <begin position="24"/>
        <end position="336"/>
    </location>
</feature>
<reference evidence="4" key="1">
    <citation type="submission" date="2019-04" db="EMBL/GenBank/DDBJ databases">
        <authorList>
            <person name="Alioto T."/>
            <person name="Alioto T."/>
        </authorList>
    </citation>
    <scope>NUCLEOTIDE SEQUENCE [LARGE SCALE GENOMIC DNA]</scope>
</reference>
<keyword evidence="1" id="KW-0472">Membrane</keyword>
<comment type="caution">
    <text evidence="4">The sequence shown here is derived from an EMBL/GenBank/DDBJ whole genome shotgun (WGS) entry which is preliminary data.</text>
</comment>
<evidence type="ECO:0000313" key="4">
    <source>
        <dbReference type="EMBL" id="VTJ70929.1"/>
    </source>
</evidence>
<name>A0A5E4BPW5_MARMO</name>
<evidence type="ECO:0000313" key="5">
    <source>
        <dbReference type="Proteomes" id="UP000335636"/>
    </source>
</evidence>
<dbReference type="Pfam" id="PF01108">
    <property type="entry name" value="Tissue_fac"/>
    <property type="match status" value="1"/>
</dbReference>
<dbReference type="InterPro" id="IPR003961">
    <property type="entry name" value="FN3_dom"/>
</dbReference>
<evidence type="ECO:0000259" key="3">
    <source>
        <dbReference type="PROSITE" id="PS50853"/>
    </source>
</evidence>
<feature type="signal peptide" evidence="2">
    <location>
        <begin position="1"/>
        <end position="23"/>
    </location>
</feature>
<keyword evidence="1" id="KW-0812">Transmembrane</keyword>
<dbReference type="PANTHER" id="PTHR20859:SF46">
    <property type="entry name" value="INTERFERON GAMMA RECEPTOR 2"/>
    <property type="match status" value="1"/>
</dbReference>
<protein>
    <recommendedName>
        <fullName evidence="3">Fibronectin type-III domain-containing protein</fullName>
    </recommendedName>
</protein>
<dbReference type="FunFam" id="2.60.40.10:FF:000957">
    <property type="entry name" value="Interferon gamma receptor 2"/>
    <property type="match status" value="1"/>
</dbReference>
<dbReference type="PANTHER" id="PTHR20859">
    <property type="entry name" value="INTERFERON/INTERLEUKIN RECEPTOR"/>
    <property type="match status" value="1"/>
</dbReference>
<dbReference type="InterPro" id="IPR015373">
    <property type="entry name" value="Interferon/interleukin_rcp_dom"/>
</dbReference>
<dbReference type="GO" id="GO:0004896">
    <property type="term" value="F:cytokine receptor activity"/>
    <property type="evidence" value="ECO:0007669"/>
    <property type="project" value="TreeGrafter"/>
</dbReference>
<organism evidence="4 5">
    <name type="scientific">Marmota monax</name>
    <name type="common">Woodchuck</name>
    <dbReference type="NCBI Taxonomy" id="9995"/>
    <lineage>
        <taxon>Eukaryota</taxon>
        <taxon>Metazoa</taxon>
        <taxon>Chordata</taxon>
        <taxon>Craniata</taxon>
        <taxon>Vertebrata</taxon>
        <taxon>Euteleostomi</taxon>
        <taxon>Mammalia</taxon>
        <taxon>Eutheria</taxon>
        <taxon>Euarchontoglires</taxon>
        <taxon>Glires</taxon>
        <taxon>Rodentia</taxon>
        <taxon>Sciuromorpha</taxon>
        <taxon>Sciuridae</taxon>
        <taxon>Xerinae</taxon>
        <taxon>Marmotini</taxon>
        <taxon>Marmota</taxon>
    </lineage>
</organism>
<keyword evidence="1" id="KW-1133">Transmembrane helix</keyword>
<accession>A0A5E4BPW5</accession>
<feature type="transmembrane region" description="Helical" evidence="1">
    <location>
        <begin position="250"/>
        <end position="273"/>
    </location>
</feature>